<accession>A0A5C0E5W5</accession>
<dbReference type="InterPro" id="IPR006170">
    <property type="entry name" value="PBP/GOBP"/>
</dbReference>
<dbReference type="KEGG" id="gmw:113513061"/>
<dbReference type="InterPro" id="IPR036728">
    <property type="entry name" value="PBP_GOBP_sf"/>
</dbReference>
<dbReference type="EMBL" id="MK514063">
    <property type="protein sequence ID" value="QEI46797.1"/>
    <property type="molecule type" value="mRNA"/>
</dbReference>
<feature type="chain" id="PRO_5044618658" evidence="2">
    <location>
        <begin position="23"/>
        <end position="152"/>
    </location>
</feature>
<dbReference type="GO" id="GO:0005615">
    <property type="term" value="C:extracellular space"/>
    <property type="evidence" value="ECO:0007669"/>
    <property type="project" value="TreeGrafter"/>
</dbReference>
<dbReference type="PANTHER" id="PTHR11857">
    <property type="entry name" value="ODORANT BINDING PROTEIN-RELATED"/>
    <property type="match status" value="1"/>
</dbReference>
<keyword evidence="1 2" id="KW-0732">Signal</keyword>
<dbReference type="Pfam" id="PF01395">
    <property type="entry name" value="PBP_GOBP"/>
    <property type="match status" value="1"/>
</dbReference>
<organism evidence="3">
    <name type="scientific">Galleria mellonella</name>
    <name type="common">Greater wax moth</name>
    <dbReference type="NCBI Taxonomy" id="7137"/>
    <lineage>
        <taxon>Eukaryota</taxon>
        <taxon>Metazoa</taxon>
        <taxon>Ecdysozoa</taxon>
        <taxon>Arthropoda</taxon>
        <taxon>Hexapoda</taxon>
        <taxon>Insecta</taxon>
        <taxon>Pterygota</taxon>
        <taxon>Neoptera</taxon>
        <taxon>Endopterygota</taxon>
        <taxon>Lepidoptera</taxon>
        <taxon>Glossata</taxon>
        <taxon>Ditrysia</taxon>
        <taxon>Pyraloidea</taxon>
        <taxon>Pyralidae</taxon>
        <taxon>Galleriinae</taxon>
        <taxon>Galleria</taxon>
    </lineage>
</organism>
<dbReference type="Gene3D" id="1.10.238.20">
    <property type="entry name" value="Pheromone/general odorant binding protein domain"/>
    <property type="match status" value="1"/>
</dbReference>
<dbReference type="SUPFAM" id="SSF47565">
    <property type="entry name" value="Insect pheromone/odorant-binding proteins"/>
    <property type="match status" value="1"/>
</dbReference>
<dbReference type="SMART" id="SM00708">
    <property type="entry name" value="PhBP"/>
    <property type="match status" value="1"/>
</dbReference>
<dbReference type="GO" id="GO:0007608">
    <property type="term" value="P:sensory perception of smell"/>
    <property type="evidence" value="ECO:0007669"/>
    <property type="project" value="TreeGrafter"/>
</dbReference>
<feature type="signal peptide" evidence="2">
    <location>
        <begin position="1"/>
        <end position="22"/>
    </location>
</feature>
<protein>
    <submittedName>
        <fullName evidence="3">Odorant-binding protein 13</fullName>
    </submittedName>
</protein>
<proteinExistence type="evidence at transcript level"/>
<evidence type="ECO:0000313" key="3">
    <source>
        <dbReference type="EMBL" id="QEI46797.1"/>
    </source>
</evidence>
<dbReference type="CDD" id="cd23992">
    <property type="entry name" value="PBP_GOBP"/>
    <property type="match status" value="1"/>
</dbReference>
<reference evidence="3" key="1">
    <citation type="submission" date="2019-02" db="EMBL/GenBank/DDBJ databases">
        <title>Identification of putative odorant-binding protein and chemosensory protein genes in Galleria mellonella.</title>
        <authorList>
            <person name="Liu S."/>
            <person name="Jiang X.-C."/>
            <person name="Jiang X.-Y."/>
        </authorList>
    </citation>
    <scope>NUCLEOTIDE SEQUENCE</scope>
    <source>
        <strain evidence="3">HF</strain>
    </source>
</reference>
<dbReference type="GO" id="GO:0005549">
    <property type="term" value="F:odorant binding"/>
    <property type="evidence" value="ECO:0007669"/>
    <property type="project" value="InterPro"/>
</dbReference>
<sequence>MYRSTILFCCLCLFNFMHSTIAITDEQRAQIHQHFEMIGIECIKDHTVTEDDITNLRTRKLPSGAGAPCFLACMMRKIGVLDDQGLMQKENALELARKVFEDEEEVQKISDYMHSCAHVNTASVSDGEKGCERAFLAYKCMMENAPQFGFDI</sequence>
<evidence type="ECO:0000256" key="1">
    <source>
        <dbReference type="ARBA" id="ARBA00022729"/>
    </source>
</evidence>
<evidence type="ECO:0000256" key="2">
    <source>
        <dbReference type="SAM" id="SignalP"/>
    </source>
</evidence>
<dbReference type="AlphaFoldDB" id="A0A5C0E5W5"/>
<name>A0A5C0E5W5_GALME</name>